<dbReference type="Proteomes" id="UP000028582">
    <property type="component" value="Unassembled WGS sequence"/>
</dbReference>
<comment type="caution">
    <text evidence="1">The sequence shown here is derived from an EMBL/GenBank/DDBJ whole genome shotgun (WGS) entry which is preliminary data.</text>
</comment>
<proteinExistence type="predicted"/>
<name>A0A081AVG0_PHYNI</name>
<evidence type="ECO:0000313" key="2">
    <source>
        <dbReference type="Proteomes" id="UP000028582"/>
    </source>
</evidence>
<reference evidence="1 2" key="1">
    <citation type="submission" date="2013-11" db="EMBL/GenBank/DDBJ databases">
        <title>The Genome Sequence of Phytophthora parasitica P1976.</title>
        <authorList>
            <consortium name="The Broad Institute Genomics Platform"/>
            <person name="Russ C."/>
            <person name="Tyler B."/>
            <person name="Panabieres F."/>
            <person name="Shan W."/>
            <person name="Tripathy S."/>
            <person name="Grunwald N."/>
            <person name="Machado M."/>
            <person name="Johnson C.S."/>
            <person name="Walker B."/>
            <person name="Young S."/>
            <person name="Zeng Q."/>
            <person name="Gargeya S."/>
            <person name="Fitzgerald M."/>
            <person name="Haas B."/>
            <person name="Abouelleil A."/>
            <person name="Allen A.W."/>
            <person name="Alvarado L."/>
            <person name="Arachchi H.M."/>
            <person name="Berlin A.M."/>
            <person name="Chapman S.B."/>
            <person name="Gainer-Dewar J."/>
            <person name="Goldberg J."/>
            <person name="Griggs A."/>
            <person name="Gujja S."/>
            <person name="Hansen M."/>
            <person name="Howarth C."/>
            <person name="Imamovic A."/>
            <person name="Ireland A."/>
            <person name="Larimer J."/>
            <person name="McCowan C."/>
            <person name="Murphy C."/>
            <person name="Pearson M."/>
            <person name="Poon T.W."/>
            <person name="Priest M."/>
            <person name="Roberts A."/>
            <person name="Saif S."/>
            <person name="Shea T."/>
            <person name="Sisk P."/>
            <person name="Sykes S."/>
            <person name="Wortman J."/>
            <person name="Nusbaum C."/>
            <person name="Birren B."/>
        </authorList>
    </citation>
    <scope>NUCLEOTIDE SEQUENCE [LARGE SCALE GENOMIC DNA]</scope>
    <source>
        <strain evidence="1 2">P1976</strain>
    </source>
</reference>
<dbReference type="EMBL" id="ANJA01000623">
    <property type="protein sequence ID" value="ETO82871.1"/>
    <property type="molecule type" value="Genomic_DNA"/>
</dbReference>
<evidence type="ECO:0000313" key="1">
    <source>
        <dbReference type="EMBL" id="ETO82871.1"/>
    </source>
</evidence>
<sequence>MDLVPPPDESYCDANISQQAFNFQEIKIIDDVELRNGARPEEATSYSAMQDYVLLRRKVPAGSD</sequence>
<protein>
    <submittedName>
        <fullName evidence="1">Uncharacterized protein</fullName>
    </submittedName>
</protein>
<organism evidence="1 2">
    <name type="scientific">Phytophthora nicotianae P1976</name>
    <dbReference type="NCBI Taxonomy" id="1317066"/>
    <lineage>
        <taxon>Eukaryota</taxon>
        <taxon>Sar</taxon>
        <taxon>Stramenopiles</taxon>
        <taxon>Oomycota</taxon>
        <taxon>Peronosporomycetes</taxon>
        <taxon>Peronosporales</taxon>
        <taxon>Peronosporaceae</taxon>
        <taxon>Phytophthora</taxon>
    </lineage>
</organism>
<accession>A0A081AVG0</accession>
<gene>
    <name evidence="1" type="ORF">F444_03035</name>
</gene>
<dbReference type="AlphaFoldDB" id="A0A081AVG0"/>